<dbReference type="GO" id="GO:0008270">
    <property type="term" value="F:zinc ion binding"/>
    <property type="evidence" value="ECO:0007669"/>
    <property type="project" value="UniProtKB-KW"/>
</dbReference>
<dbReference type="Gene3D" id="3.30.40.10">
    <property type="entry name" value="Zinc/RING finger domain, C3HC4 (zinc finger)"/>
    <property type="match status" value="1"/>
</dbReference>
<sequence length="518" mass="58806">MATMQKERNSASTWEKYCPTDMTQKQSVLFMKKLLVMAVSNITYLRNILPEYAFEDKALLGLKLKILKDQVNPKASQMIKWLKGCFDALERQYLRQMIIGIYEKNCDPECLLESYNFRFSYQDGLSVTVDKNDSETFRTTTRTSTLTMLRTILVLTNSLDALPNDVKMIIKLHYYDEKTPEDYQPPGFRDCPNENFTYAVPPLNIEVGEVETPFNILKLRVKTDSRQFNGEFKANLQDELQPELMNNMGDENEQTIALPQKQNEPVGVRCACNDNENSGLMILCQSCNYWQHAICFRILDEKAAPMNHVCNLCVKMKNPKRQPSDPSLVSLSSIATQAICMWRRAIGLCWESRRINVDLLMAKLRVDTKVADGLLLRLKNEGFIKKRLSKNGGHNVDKKLIDTVGKAKYFDLVYEPAPVLEKPSNEVENRNKVIPNDDVATLAEKTRAMSMKDPTASVSQTTGNYVTVRKGQKRAFTGNDGQAFNIASSQDTTFYNPGNVTPIKKWKTSSTASPAVSQ</sequence>
<feature type="domain" description="HORMA" evidence="9">
    <location>
        <begin position="25"/>
        <end position="221"/>
    </location>
</feature>
<accession>T1IXW8</accession>
<dbReference type="OMA" id="CAICKYW"/>
<dbReference type="InterPro" id="IPR051294">
    <property type="entry name" value="HORMA_MeioticProgression"/>
</dbReference>
<evidence type="ECO:0000256" key="6">
    <source>
        <dbReference type="ARBA" id="ARBA00022833"/>
    </source>
</evidence>
<dbReference type="Pfam" id="PF02301">
    <property type="entry name" value="HORMA"/>
    <property type="match status" value="1"/>
</dbReference>
<comment type="subcellular location">
    <subcellularLocation>
        <location evidence="2">Chromosome</location>
    </subcellularLocation>
    <subcellularLocation>
        <location evidence="1">Nucleus</location>
    </subcellularLocation>
</comment>
<dbReference type="PANTHER" id="PTHR48225:SF7">
    <property type="entry name" value="MEIOSIS-SPECIFIC PROTEIN HOP1"/>
    <property type="match status" value="1"/>
</dbReference>
<evidence type="ECO:0000256" key="3">
    <source>
        <dbReference type="ARBA" id="ARBA00022454"/>
    </source>
</evidence>
<reference evidence="11" key="1">
    <citation type="submission" date="2011-05" db="EMBL/GenBank/DDBJ databases">
        <authorList>
            <person name="Richards S.R."/>
            <person name="Qu J."/>
            <person name="Jiang H."/>
            <person name="Jhangiani S.N."/>
            <person name="Agravi P."/>
            <person name="Goodspeed R."/>
            <person name="Gross S."/>
            <person name="Mandapat C."/>
            <person name="Jackson L."/>
            <person name="Mathew T."/>
            <person name="Pu L."/>
            <person name="Thornton R."/>
            <person name="Saada N."/>
            <person name="Wilczek-Boney K.B."/>
            <person name="Lee S."/>
            <person name="Kovar C."/>
            <person name="Wu Y."/>
            <person name="Scherer S.E."/>
            <person name="Worley K.C."/>
            <person name="Muzny D.M."/>
            <person name="Gibbs R."/>
        </authorList>
    </citation>
    <scope>NUCLEOTIDE SEQUENCE</scope>
    <source>
        <strain evidence="11">Brora</strain>
    </source>
</reference>
<dbReference type="PANTHER" id="PTHR48225">
    <property type="entry name" value="HORMA DOMAIN-CONTAINING PROTEIN 1"/>
    <property type="match status" value="1"/>
</dbReference>
<dbReference type="Proteomes" id="UP000014500">
    <property type="component" value="Unassembled WGS sequence"/>
</dbReference>
<dbReference type="STRING" id="126957.T1IXW8"/>
<dbReference type="SUPFAM" id="SSF57903">
    <property type="entry name" value="FYVE/PHD zinc finger"/>
    <property type="match status" value="1"/>
</dbReference>
<dbReference type="eggNOG" id="KOG4652">
    <property type="taxonomic scope" value="Eukaryota"/>
</dbReference>
<evidence type="ECO:0000256" key="4">
    <source>
        <dbReference type="ARBA" id="ARBA00022723"/>
    </source>
</evidence>
<dbReference type="InterPro" id="IPR013083">
    <property type="entry name" value="Znf_RING/FYVE/PHD"/>
</dbReference>
<proteinExistence type="predicted"/>
<organism evidence="10 11">
    <name type="scientific">Strigamia maritima</name>
    <name type="common">European centipede</name>
    <name type="synonym">Geophilus maritimus</name>
    <dbReference type="NCBI Taxonomy" id="126957"/>
    <lineage>
        <taxon>Eukaryota</taxon>
        <taxon>Metazoa</taxon>
        <taxon>Ecdysozoa</taxon>
        <taxon>Arthropoda</taxon>
        <taxon>Myriapoda</taxon>
        <taxon>Chilopoda</taxon>
        <taxon>Pleurostigmophora</taxon>
        <taxon>Geophilomorpha</taxon>
        <taxon>Linotaeniidae</taxon>
        <taxon>Strigamia</taxon>
    </lineage>
</organism>
<reference evidence="10" key="2">
    <citation type="submission" date="2015-02" db="UniProtKB">
        <authorList>
            <consortium name="EnsemblMetazoa"/>
        </authorList>
    </citation>
    <scope>IDENTIFICATION</scope>
</reference>
<dbReference type="Gene3D" id="3.30.900.10">
    <property type="entry name" value="HORMA domain"/>
    <property type="match status" value="1"/>
</dbReference>
<dbReference type="GO" id="GO:0051321">
    <property type="term" value="P:meiotic cell cycle"/>
    <property type="evidence" value="ECO:0007669"/>
    <property type="project" value="UniProtKB-KW"/>
</dbReference>
<dbReference type="SMART" id="SM00249">
    <property type="entry name" value="PHD"/>
    <property type="match status" value="1"/>
</dbReference>
<protein>
    <recommendedName>
        <fullName evidence="9">HORMA domain-containing protein</fullName>
    </recommendedName>
</protein>
<dbReference type="InterPro" id="IPR011011">
    <property type="entry name" value="Znf_FYVE_PHD"/>
</dbReference>
<dbReference type="Pfam" id="PF20826">
    <property type="entry name" value="PHD_5"/>
    <property type="match status" value="1"/>
</dbReference>
<evidence type="ECO:0000313" key="11">
    <source>
        <dbReference type="Proteomes" id="UP000014500"/>
    </source>
</evidence>
<name>T1IXW8_STRMM</name>
<dbReference type="EMBL" id="JH431663">
    <property type="status" value="NOT_ANNOTATED_CDS"/>
    <property type="molecule type" value="Genomic_DNA"/>
</dbReference>
<evidence type="ECO:0000256" key="8">
    <source>
        <dbReference type="ARBA" id="ARBA00023254"/>
    </source>
</evidence>
<dbReference type="GO" id="GO:0005694">
    <property type="term" value="C:chromosome"/>
    <property type="evidence" value="ECO:0007669"/>
    <property type="project" value="UniProtKB-SubCell"/>
</dbReference>
<evidence type="ECO:0000256" key="5">
    <source>
        <dbReference type="ARBA" id="ARBA00022771"/>
    </source>
</evidence>
<dbReference type="AlphaFoldDB" id="T1IXW8"/>
<evidence type="ECO:0000313" key="10">
    <source>
        <dbReference type="EnsemblMetazoa" id="SMAR006063-PA"/>
    </source>
</evidence>
<keyword evidence="3" id="KW-0158">Chromosome</keyword>
<dbReference type="PhylomeDB" id="T1IXW8"/>
<keyword evidence="6" id="KW-0862">Zinc</keyword>
<keyword evidence="7" id="KW-0539">Nucleus</keyword>
<keyword evidence="5" id="KW-0863">Zinc-finger</keyword>
<dbReference type="InterPro" id="IPR001965">
    <property type="entry name" value="Znf_PHD"/>
</dbReference>
<dbReference type="GO" id="GO:0005634">
    <property type="term" value="C:nucleus"/>
    <property type="evidence" value="ECO:0007669"/>
    <property type="project" value="UniProtKB-SubCell"/>
</dbReference>
<evidence type="ECO:0000256" key="1">
    <source>
        <dbReference type="ARBA" id="ARBA00004123"/>
    </source>
</evidence>
<dbReference type="EnsemblMetazoa" id="SMAR006063-RA">
    <property type="protein sequence ID" value="SMAR006063-PA"/>
    <property type="gene ID" value="SMAR006063"/>
</dbReference>
<evidence type="ECO:0000259" key="9">
    <source>
        <dbReference type="PROSITE" id="PS50815"/>
    </source>
</evidence>
<dbReference type="InterPro" id="IPR003511">
    <property type="entry name" value="HORMA_dom"/>
</dbReference>
<keyword evidence="8" id="KW-0469">Meiosis</keyword>
<keyword evidence="11" id="KW-1185">Reference proteome</keyword>
<dbReference type="InterPro" id="IPR036570">
    <property type="entry name" value="HORMA_dom_sf"/>
</dbReference>
<evidence type="ECO:0000256" key="7">
    <source>
        <dbReference type="ARBA" id="ARBA00023242"/>
    </source>
</evidence>
<keyword evidence="4" id="KW-0479">Metal-binding</keyword>
<evidence type="ECO:0000256" key="2">
    <source>
        <dbReference type="ARBA" id="ARBA00004286"/>
    </source>
</evidence>
<dbReference type="PROSITE" id="PS50815">
    <property type="entry name" value="HORMA"/>
    <property type="match status" value="1"/>
</dbReference>
<dbReference type="SUPFAM" id="SSF56019">
    <property type="entry name" value="The spindle assembly checkpoint protein mad2"/>
    <property type="match status" value="1"/>
</dbReference>
<dbReference type="HOGENOM" id="CLU_510303_0_0_1"/>